<evidence type="ECO:0000313" key="6">
    <source>
        <dbReference type="EMBL" id="SMD25493.1"/>
    </source>
</evidence>
<evidence type="ECO:0000256" key="2">
    <source>
        <dbReference type="ARBA" id="ARBA00023125"/>
    </source>
</evidence>
<dbReference type="InterPro" id="IPR050109">
    <property type="entry name" value="HTH-type_TetR-like_transc_reg"/>
</dbReference>
<dbReference type="PANTHER" id="PTHR30055">
    <property type="entry name" value="HTH-TYPE TRANSCRIPTIONAL REGULATOR RUTR"/>
    <property type="match status" value="1"/>
</dbReference>
<dbReference type="PANTHER" id="PTHR30055:SF151">
    <property type="entry name" value="TRANSCRIPTIONAL REGULATORY PROTEIN"/>
    <property type="match status" value="1"/>
</dbReference>
<sequence length="226" mass="25295">MTRKGWELTKATGLNLTTIVDRALELAEREGLAALSMRRLGRELGVDATAFYRHFRDKDELVLALSDRTIAMILDRITMITPETDWREALRLISDAMWHQARSYPVVFSLTFARTTGGPAERQVVETILRTLQPLGMTPAKTALMYRLFVDTLLSLAGMNSTARTLPPDILEKDVSAWSRVYAALPGKEFPATRAHADALIEVTDEQIWAASVDSLITYIETQIAD</sequence>
<proteinExistence type="predicted"/>
<dbReference type="SUPFAM" id="SSF48498">
    <property type="entry name" value="Tetracyclin repressor-like, C-terminal domain"/>
    <property type="match status" value="1"/>
</dbReference>
<accession>A0A1Y5Y6Z5</accession>
<dbReference type="SUPFAM" id="SSF46689">
    <property type="entry name" value="Homeodomain-like"/>
    <property type="match status" value="1"/>
</dbReference>
<dbReference type="AlphaFoldDB" id="A0A1Y5Y6Z5"/>
<dbReference type="Gene3D" id="1.10.357.10">
    <property type="entry name" value="Tetracycline Repressor, domain 2"/>
    <property type="match status" value="1"/>
</dbReference>
<feature type="DNA-binding region" description="H-T-H motif" evidence="4">
    <location>
        <begin position="36"/>
        <end position="55"/>
    </location>
</feature>
<keyword evidence="2 4" id="KW-0238">DNA-binding</keyword>
<dbReference type="InterPro" id="IPR009057">
    <property type="entry name" value="Homeodomain-like_sf"/>
</dbReference>
<dbReference type="PRINTS" id="PR00455">
    <property type="entry name" value="HTHTETR"/>
</dbReference>
<keyword evidence="7" id="KW-1185">Reference proteome</keyword>
<evidence type="ECO:0000259" key="5">
    <source>
        <dbReference type="PROSITE" id="PS50977"/>
    </source>
</evidence>
<protein>
    <submittedName>
        <fullName evidence="6">Transcriptional regulator, TetR family</fullName>
    </submittedName>
</protein>
<evidence type="ECO:0000256" key="1">
    <source>
        <dbReference type="ARBA" id="ARBA00023015"/>
    </source>
</evidence>
<dbReference type="EMBL" id="FWXV01000011">
    <property type="protein sequence ID" value="SMD25493.1"/>
    <property type="molecule type" value="Genomic_DNA"/>
</dbReference>
<dbReference type="Pfam" id="PF00440">
    <property type="entry name" value="TetR_N"/>
    <property type="match status" value="1"/>
</dbReference>
<dbReference type="InterPro" id="IPR001647">
    <property type="entry name" value="HTH_TetR"/>
</dbReference>
<dbReference type="PROSITE" id="PS50977">
    <property type="entry name" value="HTH_TETR_2"/>
    <property type="match status" value="1"/>
</dbReference>
<organism evidence="6 7">
    <name type="scientific">Kibdelosporangium aridum</name>
    <dbReference type="NCBI Taxonomy" id="2030"/>
    <lineage>
        <taxon>Bacteria</taxon>
        <taxon>Bacillati</taxon>
        <taxon>Actinomycetota</taxon>
        <taxon>Actinomycetes</taxon>
        <taxon>Pseudonocardiales</taxon>
        <taxon>Pseudonocardiaceae</taxon>
        <taxon>Kibdelosporangium</taxon>
    </lineage>
</organism>
<name>A0A1Y5Y6Z5_KIBAR</name>
<feature type="domain" description="HTH tetR-type" evidence="5">
    <location>
        <begin position="13"/>
        <end position="73"/>
    </location>
</feature>
<evidence type="ECO:0000256" key="4">
    <source>
        <dbReference type="PROSITE-ProRule" id="PRU00335"/>
    </source>
</evidence>
<keyword evidence="3" id="KW-0804">Transcription</keyword>
<dbReference type="GO" id="GO:0003700">
    <property type="term" value="F:DNA-binding transcription factor activity"/>
    <property type="evidence" value="ECO:0007669"/>
    <property type="project" value="TreeGrafter"/>
</dbReference>
<evidence type="ECO:0000256" key="3">
    <source>
        <dbReference type="ARBA" id="ARBA00023163"/>
    </source>
</evidence>
<dbReference type="GO" id="GO:0000976">
    <property type="term" value="F:transcription cis-regulatory region binding"/>
    <property type="evidence" value="ECO:0007669"/>
    <property type="project" value="TreeGrafter"/>
</dbReference>
<gene>
    <name evidence="6" type="ORF">SAMN05661093_09179</name>
</gene>
<reference evidence="6 7" key="1">
    <citation type="submission" date="2017-04" db="EMBL/GenBank/DDBJ databases">
        <authorList>
            <person name="Afonso C.L."/>
            <person name="Miller P.J."/>
            <person name="Scott M.A."/>
            <person name="Spackman E."/>
            <person name="Goraichik I."/>
            <person name="Dimitrov K.M."/>
            <person name="Suarez D.L."/>
            <person name="Swayne D.E."/>
        </authorList>
    </citation>
    <scope>NUCLEOTIDE SEQUENCE [LARGE SCALE GENOMIC DNA]</scope>
    <source>
        <strain evidence="6 7">DSM 43828</strain>
    </source>
</reference>
<dbReference type="Proteomes" id="UP000192674">
    <property type="component" value="Unassembled WGS sequence"/>
</dbReference>
<evidence type="ECO:0000313" key="7">
    <source>
        <dbReference type="Proteomes" id="UP000192674"/>
    </source>
</evidence>
<dbReference type="Gene3D" id="1.10.10.60">
    <property type="entry name" value="Homeodomain-like"/>
    <property type="match status" value="1"/>
</dbReference>
<dbReference type="InterPro" id="IPR036271">
    <property type="entry name" value="Tet_transcr_reg_TetR-rel_C_sf"/>
</dbReference>
<keyword evidence="1" id="KW-0805">Transcription regulation</keyword>